<name>A0A6G4AGR0_9ACTN</name>
<comment type="caution">
    <text evidence="3">The sequence shown here is derived from an EMBL/GenBank/DDBJ whole genome shotgun (WGS) entry which is preliminary data.</text>
</comment>
<evidence type="ECO:0000256" key="1">
    <source>
        <dbReference type="SAM" id="MobiDB-lite"/>
    </source>
</evidence>
<reference evidence="3" key="1">
    <citation type="submission" date="2020-02" db="EMBL/GenBank/DDBJ databases">
        <title>A new Streptomyces sp. for controlling soil-borne diseases.</title>
        <authorList>
            <person name="Li X."/>
            <person name="Tian Y."/>
            <person name="Gao K."/>
        </authorList>
    </citation>
    <scope>NUCLEOTIDE SEQUENCE [LARGE SCALE GENOMIC DNA]</scope>
    <source>
        <strain evidence="3">0250</strain>
    </source>
</reference>
<keyword evidence="2" id="KW-0472">Membrane</keyword>
<feature type="transmembrane region" description="Helical" evidence="2">
    <location>
        <begin position="31"/>
        <end position="50"/>
    </location>
</feature>
<proteinExistence type="predicted"/>
<evidence type="ECO:0000256" key="2">
    <source>
        <dbReference type="SAM" id="Phobius"/>
    </source>
</evidence>
<dbReference type="NCBIfam" id="NF033679">
    <property type="entry name" value="DNRLRE_dom"/>
    <property type="match status" value="1"/>
</dbReference>
<keyword evidence="2" id="KW-0812">Transmembrane</keyword>
<feature type="region of interest" description="Disordered" evidence="1">
    <location>
        <begin position="1088"/>
        <end position="1122"/>
    </location>
</feature>
<dbReference type="EMBL" id="JAAIKT010000023">
    <property type="protein sequence ID" value="NEW72626.1"/>
    <property type="molecule type" value="Genomic_DNA"/>
</dbReference>
<accession>A0A6G4AGR0</accession>
<protein>
    <submittedName>
        <fullName evidence="3">DNRLRE domain-containing protein</fullName>
    </submittedName>
</protein>
<organism evidence="3 4">
    <name type="scientific">Streptomyces rhizosphaericus</name>
    <dbReference type="NCBI Taxonomy" id="114699"/>
    <lineage>
        <taxon>Bacteria</taxon>
        <taxon>Bacillati</taxon>
        <taxon>Actinomycetota</taxon>
        <taxon>Actinomycetes</taxon>
        <taxon>Kitasatosporales</taxon>
        <taxon>Streptomycetaceae</taxon>
        <taxon>Streptomyces</taxon>
        <taxon>Streptomyces violaceusniger group</taxon>
    </lineage>
</organism>
<feature type="region of interest" description="Disordered" evidence="1">
    <location>
        <begin position="1"/>
        <end position="22"/>
    </location>
</feature>
<feature type="region of interest" description="Disordered" evidence="1">
    <location>
        <begin position="689"/>
        <end position="712"/>
    </location>
</feature>
<gene>
    <name evidence="3" type="ORF">G4H13_20005</name>
</gene>
<sequence>MNSIYQPAQRPEAGGGGHVTLSGLSRTRRRLSIVLGTVLLTTSGAAIAIVPTADATSSVTGKASDRAADPSEAEVRAADFEWAVKHSKGGIPWALTQAKNTGKKTLVPDETTATSITYANPDGTLTSELTAGPARIQQDGRWVDVDARLTTAADGRVKAKAHPNGLELSGGGGTPAKSLEAADEATARDLVTLGKGTEQVTLQWKGGLPKPDLDGTRATYRDALPGADVIVEATRTGFEQYVKLDHRPTGAYSYTMPLKAKGMKAAARTDGSVLFTDAKTGAERAVMPAPVMWDASVDKTSGKHENRHPVNMKVVDRGNGEVDLVVTPDRAWLADPATQYPVTVDPSTANLTNVFDTYVQQGETGDLSTDVELDFGNPGTTNSDGTPRTARSFITWNTAAFKDALVTNADVSLWNFHSGNDDCKVYEWTIWDTTASSTASRWTKQPTWQQQYHSSTQTKGNPACTTAPDGWISADVTTLVQSWSSALDGKGHMGLRAATDDVKAWKRVNSANATSNPPKLNVTWNYRPGDGTAQQAGPPFKSYAGLWAVNTTTPTLRDKFSDADGDTVNGTFQVYDAATNKPITTPAGEGLIVSEFVKPGEWASVKVPAGQLVNGKTYKFRTNAYDGTHYNLNFSPWREFVVDTTAPGVPKSVVSETYPENLPGGAVGEQGRFDVDTGVDDARDVEYRIGPADTDDDGNSGNTSTDGWQRTPTTNNGFAAKASFYAAPADDGNHQAEVRSVDRADNTGATRVYGFASPRRTDTGRAKKIDINLPKPNIGATAPGYHDEPQPAWDWATVQQNGRVRDGKPQVYRSTGPKSRSTVTLTPLAELKRSPEEAARARRQLRLPEYPDPIIKGGWCDPTLVNIKAQMTRTEACLPTQVTFEVTDLASQPPKVYQQMFDVLYMLKTDPESNKIKTWMQIDPKDWSIPAPKLPFPGGANGMILLDVQSWCQSDGCDKQAQDWDFYGGRSRWSGNQDQHIITGVADFEWNGSVNNSSGSKDKDLSRELPLRWWMDWGTTIPGVPDPTGEDEIVSPPTMARCDKVISGKDPGCVLPSYRPGYTINSEAFPGAAAHIWLIQNKHAKKLGKSPQTPLHYLPSKARNAPSQEPENKLDNGKPGNRKAVCGRAFRKHNDTATIMTPNGNPDTISCDEFPFAATYESPGFPAANGGLNPAKNTEYAGLECVQTVVAKGDGTREHLYNDTTYDDPKWPALCGRSSMSTYINTQSMQPFGIIFAKQFRLLDKDEYWVDPANGRFADCDPSKDEIKCKMK</sequence>
<keyword evidence="2" id="KW-1133">Transmembrane helix</keyword>
<feature type="compositionally biased region" description="Polar residues" evidence="1">
    <location>
        <begin position="699"/>
        <end position="712"/>
    </location>
</feature>
<dbReference type="AlphaFoldDB" id="A0A6G4AGR0"/>
<keyword evidence="4" id="KW-1185">Reference proteome</keyword>
<evidence type="ECO:0000313" key="3">
    <source>
        <dbReference type="EMBL" id="NEW72626.1"/>
    </source>
</evidence>
<dbReference type="Proteomes" id="UP000476310">
    <property type="component" value="Unassembled WGS sequence"/>
</dbReference>
<evidence type="ECO:0000313" key="4">
    <source>
        <dbReference type="Proteomes" id="UP000476310"/>
    </source>
</evidence>